<dbReference type="RefSeq" id="WP_048176055.1">
    <property type="nucleotide sequence ID" value="NZ_QREL01000002.1"/>
</dbReference>
<evidence type="ECO:0000313" key="2">
    <source>
        <dbReference type="EMBL" id="REE26398.1"/>
    </source>
</evidence>
<protein>
    <recommendedName>
        <fullName evidence="1">UGSC-like domain-containing protein</fullName>
    </recommendedName>
</protein>
<dbReference type="Proteomes" id="UP000256864">
    <property type="component" value="Unassembled WGS sequence"/>
</dbReference>
<evidence type="ECO:0000259" key="1">
    <source>
        <dbReference type="Pfam" id="PF24696"/>
    </source>
</evidence>
<dbReference type="Pfam" id="PF24696">
    <property type="entry name" value="UGSC"/>
    <property type="match status" value="1"/>
</dbReference>
<dbReference type="AlphaFoldDB" id="A0A371NBR9"/>
<keyword evidence="3" id="KW-1185">Reference proteome</keyword>
<name>A0A371NBR9_9EURY</name>
<dbReference type="InterPro" id="IPR057767">
    <property type="entry name" value="UGSC-like_dom"/>
</dbReference>
<accession>A0A371NBR9</accession>
<reference evidence="2 3" key="1">
    <citation type="submission" date="2018-07" db="EMBL/GenBank/DDBJ databases">
        <title>Genomic Encyclopedia of Type Strains, Phase IV (KMG-IV): sequencing the most valuable type-strain genomes for metagenomic binning, comparative biology and taxonomic classification.</title>
        <authorList>
            <person name="Goeker M."/>
        </authorList>
    </citation>
    <scope>NUCLEOTIDE SEQUENCE [LARGE SCALE GENOMIC DNA]</scope>
    <source>
        <strain evidence="2 3">DSM 7466</strain>
    </source>
</reference>
<dbReference type="InterPro" id="IPR049831">
    <property type="entry name" value="UGSC_seleno"/>
</dbReference>
<dbReference type="NCBIfam" id="NF041046">
    <property type="entry name" value="UGSC_fam"/>
    <property type="match status" value="1"/>
</dbReference>
<proteinExistence type="predicted"/>
<feature type="domain" description="UGSC-like" evidence="1">
    <location>
        <begin position="11"/>
        <end position="168"/>
    </location>
</feature>
<gene>
    <name evidence="2" type="ORF">C7452_1362</name>
</gene>
<dbReference type="GeneID" id="24854647"/>
<evidence type="ECO:0000313" key="3">
    <source>
        <dbReference type="Proteomes" id="UP000256864"/>
    </source>
</evidence>
<organism evidence="2 3">
    <name type="scientific">Methanothermobacter defluvii</name>
    <dbReference type="NCBI Taxonomy" id="49339"/>
    <lineage>
        <taxon>Archaea</taxon>
        <taxon>Methanobacteriati</taxon>
        <taxon>Methanobacteriota</taxon>
        <taxon>Methanomada group</taxon>
        <taxon>Methanobacteria</taxon>
        <taxon>Methanobacteriales</taxon>
        <taxon>Methanobacteriaceae</taxon>
        <taxon>Methanothermobacter</taxon>
    </lineage>
</organism>
<comment type="caution">
    <text evidence="2">The sequence shown here is derived from an EMBL/GenBank/DDBJ whole genome shotgun (WGS) entry which is preliminary data.</text>
</comment>
<dbReference type="EMBL" id="QREL01000002">
    <property type="protein sequence ID" value="REE26398.1"/>
    <property type="molecule type" value="Genomic_DNA"/>
</dbReference>
<sequence>MKVRIVERDVMDPLADTCMDEMPVNGVGDVKTVTLLDNTKPGARTILEAVESSLEGLRFLWSEKPAGAPASEDQINRAGEGDLCILALGDCGSCTTWVILDAIRLEGMGVPTISICSDTFREYAEKLAAAHGMPGLRIVEIEHPVAGLETEEILRKARKIMPAIVDHLR</sequence>